<comment type="caution">
    <text evidence="1">The sequence shown here is derived from an EMBL/GenBank/DDBJ whole genome shotgun (WGS) entry which is preliminary data.</text>
</comment>
<dbReference type="Proteomes" id="UP000199598">
    <property type="component" value="Unassembled WGS sequence"/>
</dbReference>
<dbReference type="PANTHER" id="PTHR33202:SF7">
    <property type="entry name" value="FERRIC UPTAKE REGULATION PROTEIN"/>
    <property type="match status" value="1"/>
</dbReference>
<protein>
    <submittedName>
        <fullName evidence="1">Fur family transcriptional regulator, iron response regulator</fullName>
    </submittedName>
</protein>
<keyword evidence="2" id="KW-1185">Reference proteome</keyword>
<evidence type="ECO:0000313" key="1">
    <source>
        <dbReference type="EMBL" id="SFK13095.1"/>
    </source>
</evidence>
<accession>A0A1I3X0D6</accession>
<reference evidence="1 2" key="1">
    <citation type="submission" date="2016-10" db="EMBL/GenBank/DDBJ databases">
        <authorList>
            <person name="Varghese N."/>
            <person name="Submissions S."/>
        </authorList>
    </citation>
    <scope>NUCLEOTIDE SEQUENCE [LARGE SCALE GENOMIC DNA]</scope>
    <source>
        <strain evidence="1 2">DSM 16392</strain>
    </source>
</reference>
<proteinExistence type="predicted"/>
<dbReference type="InterPro" id="IPR036388">
    <property type="entry name" value="WH-like_DNA-bd_sf"/>
</dbReference>
<sequence length="142" mass="16037">MSTNTAADTSIDLPTKFRSAGLRFTKQRCLIAEHLFSGGHRHIDAAMLYSELLANGKHLSLATIYNALRDFEQHNLIRRIAVSADKVWYDTDIGDHRHFYVPTENRIMDCPDQKLSLAKFADPPDGYQVTSIDIVVHLAPKN</sequence>
<dbReference type="RefSeq" id="WP_093517492.1">
    <property type="nucleotide sequence ID" value="NZ_FOSK01000002.1"/>
</dbReference>
<evidence type="ECO:0000313" key="2">
    <source>
        <dbReference type="Proteomes" id="UP000199598"/>
    </source>
</evidence>
<dbReference type="PANTHER" id="PTHR33202">
    <property type="entry name" value="ZINC UPTAKE REGULATION PROTEIN"/>
    <property type="match status" value="1"/>
</dbReference>
<dbReference type="EMBL" id="FOSK01000002">
    <property type="protein sequence ID" value="SFK13095.1"/>
    <property type="molecule type" value="Genomic_DNA"/>
</dbReference>
<gene>
    <name evidence="1" type="ORF">SAMN04488518_102298</name>
</gene>
<organism evidence="1 2">
    <name type="scientific">Pseudovibrio ascidiaceicola</name>
    <dbReference type="NCBI Taxonomy" id="285279"/>
    <lineage>
        <taxon>Bacteria</taxon>
        <taxon>Pseudomonadati</taxon>
        <taxon>Pseudomonadota</taxon>
        <taxon>Alphaproteobacteria</taxon>
        <taxon>Hyphomicrobiales</taxon>
        <taxon>Stappiaceae</taxon>
        <taxon>Pseudovibrio</taxon>
    </lineage>
</organism>
<dbReference type="SUPFAM" id="SSF46785">
    <property type="entry name" value="Winged helix' DNA-binding domain"/>
    <property type="match status" value="1"/>
</dbReference>
<dbReference type="Gene3D" id="1.10.10.10">
    <property type="entry name" value="Winged helix-like DNA-binding domain superfamily/Winged helix DNA-binding domain"/>
    <property type="match status" value="1"/>
</dbReference>
<dbReference type="InterPro" id="IPR002481">
    <property type="entry name" value="FUR"/>
</dbReference>
<name>A0A1I3X0D6_9HYPH</name>
<dbReference type="InterPro" id="IPR036390">
    <property type="entry name" value="WH_DNA-bd_sf"/>
</dbReference>
<dbReference type="Pfam" id="PF01475">
    <property type="entry name" value="FUR"/>
    <property type="match status" value="1"/>
</dbReference>